<protein>
    <submittedName>
        <fullName evidence="2">Uncharacterized protein</fullName>
    </submittedName>
</protein>
<comment type="caution">
    <text evidence="2">The sequence shown here is derived from an EMBL/GenBank/DDBJ whole genome shotgun (WGS) entry which is preliminary data.</text>
</comment>
<dbReference type="Proteomes" id="UP000267841">
    <property type="component" value="Unassembled WGS sequence"/>
</dbReference>
<organism evidence="2 3">
    <name type="scientific">Hydrogenivirga caldilitoris</name>
    <dbReference type="NCBI Taxonomy" id="246264"/>
    <lineage>
        <taxon>Bacteria</taxon>
        <taxon>Pseudomonadati</taxon>
        <taxon>Aquificota</taxon>
        <taxon>Aquificia</taxon>
        <taxon>Aquificales</taxon>
        <taxon>Aquificaceae</taxon>
        <taxon>Hydrogenivirga</taxon>
    </lineage>
</organism>
<dbReference type="OrthoDB" id="9813582at2"/>
<proteinExistence type="predicted"/>
<accession>A0A497XMB1</accession>
<keyword evidence="1" id="KW-0732">Signal</keyword>
<feature type="signal peptide" evidence="1">
    <location>
        <begin position="1"/>
        <end position="18"/>
    </location>
</feature>
<evidence type="ECO:0000256" key="1">
    <source>
        <dbReference type="SAM" id="SignalP"/>
    </source>
</evidence>
<evidence type="ECO:0000313" key="3">
    <source>
        <dbReference type="Proteomes" id="UP000267841"/>
    </source>
</evidence>
<dbReference type="RefSeq" id="WP_121008918.1">
    <property type="nucleotide sequence ID" value="NZ_RCCJ01000001.1"/>
</dbReference>
<keyword evidence="3" id="KW-1185">Reference proteome</keyword>
<gene>
    <name evidence="2" type="ORF">BCF55_0197</name>
</gene>
<feature type="chain" id="PRO_5019715544" evidence="1">
    <location>
        <begin position="19"/>
        <end position="498"/>
    </location>
</feature>
<dbReference type="AlphaFoldDB" id="A0A497XMB1"/>
<sequence length="498" mass="55900">MKKLLFFALILVSLTVSKELDAIKDFFNRKGYVVEKLGNKVILDLGKGKVNVGEVFTVLKEGRELVHPVTGEVLGKVEEEVGKVKVSRVEEKFSEADILEDKGIEKGDPVKLYYQSICYLGSEEGFFKVSSLVGNLQKGEACDYLVREFEEGYGIEYKGLAVDFYEKPKPKVIVQQTERVPEEFKLQAKFLIALPSLPLSADACSFFGRDYAAVLFENRLVIYELLEKEFAEYASMNLPSGYPVSLQCIPTSEGDDLIVVNQVVGSSVNSFLVRMVGGSPVIVARDIPFFVSVLDKERPKDTLVGQKFDGRNFWGEVKRLEISGNELIEKEAFKVPSGFRIDSAVMLGDLLVFTDRDGYLRVYKGDELLLSEENFSGSYTVASMPDVYQGENKYTFNTRHFITEIAGKRYVGVVKNVRSPIYKFLDVTKFTEGELFLVLIDKRGIAKLKQVTGKKFEEAIQSVFRAKGGRTFVITGRTGTLPVQNRGDVFEIEIESLQ</sequence>
<dbReference type="EMBL" id="RCCJ01000001">
    <property type="protein sequence ID" value="RLJ69938.1"/>
    <property type="molecule type" value="Genomic_DNA"/>
</dbReference>
<evidence type="ECO:0000313" key="2">
    <source>
        <dbReference type="EMBL" id="RLJ69938.1"/>
    </source>
</evidence>
<reference evidence="2 3" key="1">
    <citation type="submission" date="2018-10" db="EMBL/GenBank/DDBJ databases">
        <title>Genomic Encyclopedia of Archaeal and Bacterial Type Strains, Phase II (KMG-II): from individual species to whole genera.</title>
        <authorList>
            <person name="Goeker M."/>
        </authorList>
    </citation>
    <scope>NUCLEOTIDE SEQUENCE [LARGE SCALE GENOMIC DNA]</scope>
    <source>
        <strain evidence="2 3">DSM 16510</strain>
    </source>
</reference>
<name>A0A497XMB1_9AQUI</name>